<feature type="non-terminal residue" evidence="1">
    <location>
        <position position="87"/>
    </location>
</feature>
<accession>A0A9K3D907</accession>
<comment type="caution">
    <text evidence="1">The sequence shown here is derived from an EMBL/GenBank/DDBJ whole genome shotgun (WGS) entry which is preliminary data.</text>
</comment>
<dbReference type="Proteomes" id="UP000265618">
    <property type="component" value="Unassembled WGS sequence"/>
</dbReference>
<feature type="non-terminal residue" evidence="1">
    <location>
        <position position="1"/>
    </location>
</feature>
<name>A0A9K3D907_9EUKA</name>
<evidence type="ECO:0000313" key="1">
    <source>
        <dbReference type="EMBL" id="GIQ91179.1"/>
    </source>
</evidence>
<dbReference type="EMBL" id="BDIP01007278">
    <property type="protein sequence ID" value="GIQ91179.1"/>
    <property type="molecule type" value="Genomic_DNA"/>
</dbReference>
<reference evidence="1 2" key="1">
    <citation type="journal article" date="2018" name="PLoS ONE">
        <title>The draft genome of Kipferlia bialata reveals reductive genome evolution in fornicate parasites.</title>
        <authorList>
            <person name="Tanifuji G."/>
            <person name="Takabayashi S."/>
            <person name="Kume K."/>
            <person name="Takagi M."/>
            <person name="Nakayama T."/>
            <person name="Kamikawa R."/>
            <person name="Inagaki Y."/>
            <person name="Hashimoto T."/>
        </authorList>
    </citation>
    <scope>NUCLEOTIDE SEQUENCE [LARGE SCALE GENOMIC DNA]</scope>
    <source>
        <strain evidence="1">NY0173</strain>
    </source>
</reference>
<gene>
    <name evidence="1" type="ORF">KIPB_014316</name>
</gene>
<dbReference type="AlphaFoldDB" id="A0A9K3D907"/>
<evidence type="ECO:0000313" key="2">
    <source>
        <dbReference type="Proteomes" id="UP000265618"/>
    </source>
</evidence>
<organism evidence="1 2">
    <name type="scientific">Kipferlia bialata</name>
    <dbReference type="NCBI Taxonomy" id="797122"/>
    <lineage>
        <taxon>Eukaryota</taxon>
        <taxon>Metamonada</taxon>
        <taxon>Carpediemonas-like organisms</taxon>
        <taxon>Kipferlia</taxon>
    </lineage>
</organism>
<keyword evidence="2" id="KW-1185">Reference proteome</keyword>
<protein>
    <submittedName>
        <fullName evidence="1">Uncharacterized protein</fullName>
    </submittedName>
</protein>
<sequence length="87" mass="9324">AAIRLLDAPTTCLATEGQAYSPSTGDVCSTESMVTIDNDSADVSDSDKCYRVSQCPGRVLIYRTVSDPIDVATSVYTQLDMSDDSYT</sequence>
<proteinExistence type="predicted"/>